<dbReference type="SUPFAM" id="SSF52540">
    <property type="entry name" value="P-loop containing nucleoside triphosphate hydrolases"/>
    <property type="match status" value="1"/>
</dbReference>
<name>A0A3N4R7M7_9ACTN</name>
<dbReference type="RefSeq" id="WP_123820768.1">
    <property type="nucleotide sequence ID" value="NZ_RKQG01000002.1"/>
</dbReference>
<accession>A0A3N4R7M7</accession>
<dbReference type="InterPro" id="IPR011990">
    <property type="entry name" value="TPR-like_helical_dom_sf"/>
</dbReference>
<sequence>MSEQTHNVVGGQAAVGHLVQAGEIGAVHIHEARTLVHHPSFELPPEKAYFVDRTEEQHRITAAAVPAGEGTRPRILAVSGLGGVGKTALCVRAGHQLADRYPDGAHYLDLDEYRREGVPDLAAVLTDLLSSLGVEREWLRRDFRGLVRQFWDRTRGKRLLLVVDNARTAAEVEPLLPASARSLVLTASHGPLYDLGPAAEELALAPLGPEHTADLLRLLLGDRHAAADPAAVEALAALCDGLPKAAEVAGGLARKHPHRSLAELADRLTADLHRRGSAPVEAVWDTALAELGPDAARLYHLLPECPGPFAVLPTAAALLGRDLLDTEDALAELRTAGLLDHHDGGYRQHALVRGHARRTGHTADPDGTGRAAARARLLHWLRRQCARADLLTAGPRATVQAELPPLPGVPDADLGPAKADALRWMEANRHALYGAVGLAHDSGRDEDAVALAESLWTHFLDHPRHADATDAFRTAVVAADRTGHLPARVRTRDLLARPLWEQGCFDEAAAAVEQACALATLLDDGHEHRRLAGSAIDFRGQFALARGEAAAARGEDEAAHRDFAAARADFTAARQIQQEIGNAYGAALQTYQLAKTATAAADPAAAADLFAAARTEFAALPGRERMTARTSFGLARALRQLGRHEEAEPLLTEALTAATTRGSSYDEARIRTELAELADATCHPTAAARHRSRAAALRAEKG</sequence>
<evidence type="ECO:0000313" key="2">
    <source>
        <dbReference type="Proteomes" id="UP000266906"/>
    </source>
</evidence>
<dbReference type="InterPro" id="IPR027417">
    <property type="entry name" value="P-loop_NTPase"/>
</dbReference>
<dbReference type="Gene3D" id="1.25.40.10">
    <property type="entry name" value="Tetratricopeptide repeat domain"/>
    <property type="match status" value="1"/>
</dbReference>
<dbReference type="AlphaFoldDB" id="A0A3N4R7M7"/>
<proteinExistence type="predicted"/>
<dbReference type="PRINTS" id="PR00364">
    <property type="entry name" value="DISEASERSIST"/>
</dbReference>
<reference evidence="1 2" key="1">
    <citation type="submission" date="2018-11" db="EMBL/GenBank/DDBJ databases">
        <title>Sequencing the genomes of 1000 actinobacteria strains.</title>
        <authorList>
            <person name="Klenk H.-P."/>
        </authorList>
    </citation>
    <scope>NUCLEOTIDE SEQUENCE [LARGE SCALE GENOMIC DNA]</scope>
    <source>
        <strain evidence="1 2">DSM 44781</strain>
    </source>
</reference>
<gene>
    <name evidence="1" type="ORF">EDD38_6355</name>
</gene>
<protein>
    <submittedName>
        <fullName evidence="1">Tetratricopeptide repeat protein</fullName>
    </submittedName>
</protein>
<dbReference type="SUPFAM" id="SSF48452">
    <property type="entry name" value="TPR-like"/>
    <property type="match status" value="1"/>
</dbReference>
<dbReference type="PANTHER" id="PTHR47691:SF3">
    <property type="entry name" value="HTH-TYPE TRANSCRIPTIONAL REGULATOR RV0890C-RELATED"/>
    <property type="match status" value="1"/>
</dbReference>
<dbReference type="PANTHER" id="PTHR47691">
    <property type="entry name" value="REGULATOR-RELATED"/>
    <property type="match status" value="1"/>
</dbReference>
<keyword evidence="2" id="KW-1185">Reference proteome</keyword>
<organism evidence="1 2">
    <name type="scientific">Kitasatospora cineracea</name>
    <dbReference type="NCBI Taxonomy" id="88074"/>
    <lineage>
        <taxon>Bacteria</taxon>
        <taxon>Bacillati</taxon>
        <taxon>Actinomycetota</taxon>
        <taxon>Actinomycetes</taxon>
        <taxon>Kitasatosporales</taxon>
        <taxon>Streptomycetaceae</taxon>
        <taxon>Kitasatospora</taxon>
    </lineage>
</organism>
<evidence type="ECO:0000313" key="1">
    <source>
        <dbReference type="EMBL" id="RPE29202.1"/>
    </source>
</evidence>
<comment type="caution">
    <text evidence="1">The sequence shown here is derived from an EMBL/GenBank/DDBJ whole genome shotgun (WGS) entry which is preliminary data.</text>
</comment>
<dbReference type="Proteomes" id="UP000266906">
    <property type="component" value="Unassembled WGS sequence"/>
</dbReference>
<dbReference type="Gene3D" id="3.40.50.300">
    <property type="entry name" value="P-loop containing nucleotide triphosphate hydrolases"/>
    <property type="match status" value="1"/>
</dbReference>
<dbReference type="EMBL" id="RKQG01000002">
    <property type="protein sequence ID" value="RPE29202.1"/>
    <property type="molecule type" value="Genomic_DNA"/>
</dbReference>